<reference evidence="12" key="1">
    <citation type="submission" date="2024-02" db="EMBL/GenBank/DDBJ databases">
        <authorList>
            <consortium name="ELIXIR-Norway"/>
            <consortium name="Elixir Norway"/>
        </authorList>
    </citation>
    <scope>NUCLEOTIDE SEQUENCE</scope>
</reference>
<dbReference type="InterPro" id="IPR052059">
    <property type="entry name" value="CR_Ser/Thr_kinase"/>
</dbReference>
<dbReference type="Gene3D" id="2.90.10.10">
    <property type="entry name" value="Bulb-type lectin domain"/>
    <property type="match status" value="2"/>
</dbReference>
<evidence type="ECO:0000256" key="7">
    <source>
        <dbReference type="SAM" id="MobiDB-lite"/>
    </source>
</evidence>
<keyword evidence="8" id="KW-0472">Membrane</keyword>
<feature type="compositionally biased region" description="Polar residues" evidence="7">
    <location>
        <begin position="724"/>
        <end position="733"/>
    </location>
</feature>
<keyword evidence="3 6" id="KW-0547">Nucleotide-binding</keyword>
<feature type="domain" description="Protein kinase" evidence="10">
    <location>
        <begin position="399"/>
        <end position="669"/>
    </location>
</feature>
<evidence type="ECO:0000256" key="8">
    <source>
        <dbReference type="SAM" id="Phobius"/>
    </source>
</evidence>
<proteinExistence type="predicted"/>
<dbReference type="Gene3D" id="3.30.200.20">
    <property type="entry name" value="Phosphorylase Kinase, domain 1"/>
    <property type="match status" value="1"/>
</dbReference>
<evidence type="ECO:0000256" key="5">
    <source>
        <dbReference type="ARBA" id="ARBA00022840"/>
    </source>
</evidence>
<keyword evidence="8" id="KW-0812">Transmembrane</keyword>
<evidence type="ECO:0000256" key="4">
    <source>
        <dbReference type="ARBA" id="ARBA00022777"/>
    </source>
</evidence>
<evidence type="ECO:0000256" key="6">
    <source>
        <dbReference type="PROSITE-ProRule" id="PRU10141"/>
    </source>
</evidence>
<feature type="chain" id="PRO_5046216584" description="Protein kinase domain-containing protein" evidence="9">
    <location>
        <begin position="24"/>
        <end position="753"/>
    </location>
</feature>
<evidence type="ECO:0008006" key="14">
    <source>
        <dbReference type="Google" id="ProtNLM"/>
    </source>
</evidence>
<protein>
    <recommendedName>
        <fullName evidence="14">Protein kinase domain-containing protein</fullName>
    </recommendedName>
</protein>
<dbReference type="PROSITE" id="PS50927">
    <property type="entry name" value="BULB_LECTIN"/>
    <property type="match status" value="1"/>
</dbReference>
<feature type="region of interest" description="Disordered" evidence="7">
    <location>
        <begin position="705"/>
        <end position="733"/>
    </location>
</feature>
<accession>A0ABP0TJ49</accession>
<evidence type="ECO:0000256" key="3">
    <source>
        <dbReference type="ARBA" id="ARBA00022741"/>
    </source>
</evidence>
<keyword evidence="13" id="KW-1185">Reference proteome</keyword>
<keyword evidence="4" id="KW-0418">Kinase</keyword>
<evidence type="ECO:0000256" key="1">
    <source>
        <dbReference type="ARBA" id="ARBA00022527"/>
    </source>
</evidence>
<dbReference type="EMBL" id="OZ019903">
    <property type="protein sequence ID" value="CAK9197936.1"/>
    <property type="molecule type" value="Genomic_DNA"/>
</dbReference>
<evidence type="ECO:0000256" key="2">
    <source>
        <dbReference type="ARBA" id="ARBA00022679"/>
    </source>
</evidence>
<gene>
    <name evidence="12" type="ORF">CSSPTR1EN2_LOCUS4223</name>
</gene>
<dbReference type="InterPro" id="IPR036426">
    <property type="entry name" value="Bulb-type_lectin_dom_sf"/>
</dbReference>
<keyword evidence="2" id="KW-0808">Transferase</keyword>
<dbReference type="InterPro" id="IPR001245">
    <property type="entry name" value="Ser-Thr/Tyr_kinase_cat_dom"/>
</dbReference>
<name>A0ABP0TJ49_9BRYO</name>
<evidence type="ECO:0000259" key="11">
    <source>
        <dbReference type="PROSITE" id="PS50927"/>
    </source>
</evidence>
<keyword evidence="1" id="KW-0723">Serine/threonine-protein kinase</keyword>
<dbReference type="PROSITE" id="PS50011">
    <property type="entry name" value="PROTEIN_KINASE_DOM"/>
    <property type="match status" value="1"/>
</dbReference>
<keyword evidence="5 6" id="KW-0067">ATP-binding</keyword>
<dbReference type="SMART" id="SM00220">
    <property type="entry name" value="S_TKc"/>
    <property type="match status" value="1"/>
</dbReference>
<feature type="compositionally biased region" description="Low complexity" evidence="7">
    <location>
        <begin position="706"/>
        <end position="723"/>
    </location>
</feature>
<dbReference type="InterPro" id="IPR001480">
    <property type="entry name" value="Bulb-type_lectin_dom"/>
</dbReference>
<evidence type="ECO:0000313" key="12">
    <source>
        <dbReference type="EMBL" id="CAK9197936.1"/>
    </source>
</evidence>
<dbReference type="InterPro" id="IPR011009">
    <property type="entry name" value="Kinase-like_dom_sf"/>
</dbReference>
<keyword evidence="8" id="KW-1133">Transmembrane helix</keyword>
<dbReference type="InterPro" id="IPR017441">
    <property type="entry name" value="Protein_kinase_ATP_BS"/>
</dbReference>
<dbReference type="InterPro" id="IPR008271">
    <property type="entry name" value="Ser/Thr_kinase_AS"/>
</dbReference>
<dbReference type="PROSITE" id="PS00107">
    <property type="entry name" value="PROTEIN_KINASE_ATP"/>
    <property type="match status" value="1"/>
</dbReference>
<dbReference type="SUPFAM" id="SSF51110">
    <property type="entry name" value="alpha-D-mannose-specific plant lectins"/>
    <property type="match status" value="2"/>
</dbReference>
<evidence type="ECO:0000313" key="13">
    <source>
        <dbReference type="Proteomes" id="UP001497512"/>
    </source>
</evidence>
<dbReference type="Proteomes" id="UP001497512">
    <property type="component" value="Chromosome 11"/>
</dbReference>
<feature type="signal peptide" evidence="9">
    <location>
        <begin position="1"/>
        <end position="23"/>
    </location>
</feature>
<dbReference type="Gene3D" id="1.10.510.10">
    <property type="entry name" value="Transferase(Phosphotransferase) domain 1"/>
    <property type="match status" value="1"/>
</dbReference>
<sequence>MSQSINLLLVLVITISMLKGGSAINILTAGNALSQNQYLNNANYYLLLQNDCNLVLYNSSTFMNNQSIWSTNSSNQGNNSCTLQVDTGGFLSIYNASTSRDLSQCYNQTNNTDCVPWSAQPYATGSGEPFFIMLTGNGTLEVYDFQNGYPKGVFWIYTNSNASNGVVPYPNDVTPGQISSYPPPNNSSPTPPSSLSVYGPYWDFVTQGHPFNVSYMPRGYYLSEGSLSNGPYSLTMEDNCTLKIISPNSSRDLSTPGNSHCVLTLQQNGTLQLQTNDTHEFVSNIQPASGDIDVDWILYLDETGFLYIRDLLNPSIQLWNNTGANTGAVKNSNNNGPLIGILVGVIGGVLSIVIISVIRLYYAHASGMDPVEKELQRRLQKKGGKCQAFTLATLKQATTNFGKKLGVGGFGEVFYGKLPDGQEVAVKTLSASSHQSRQEFFNEIELLSMVHHKYLVSLIGYCLAPNNYMLVYEYMSGGDLRNRLHGENPREKPLTWRQRTTIILQVAEGIEYLHDKCSPAIIHRDIKTTNILLTSNMVAKVADFGLSKLRAMEQGDASHITTIVKGTPGYVDPEYHQSGMLTNKSDVYAFGIVMMEILTAQSHFSITRKVSEAWRSKQLNALADPNLEGNFDKQEFSDLVKLSLWCAKMASNDRPSMPQVVQALRDCGIDQMESQKYSPKSDVKRNSIPDIAKFASGLYEEKETTRPLFSTPTSLSSSTSQSTNNGMSNPLLSSSANPRMIEISEIFSNVLPR</sequence>
<feature type="binding site" evidence="6">
    <location>
        <position position="427"/>
    </location>
    <ligand>
        <name>ATP</name>
        <dbReference type="ChEBI" id="CHEBI:30616"/>
    </ligand>
</feature>
<feature type="domain" description="Bulb-type lectin" evidence="11">
    <location>
        <begin position="24"/>
        <end position="155"/>
    </location>
</feature>
<evidence type="ECO:0000259" key="10">
    <source>
        <dbReference type="PROSITE" id="PS50011"/>
    </source>
</evidence>
<dbReference type="PANTHER" id="PTHR47973">
    <property type="entry name" value="CYSTEINE-RICH RECEPTOR-LIKE PROTEIN KINASE 3"/>
    <property type="match status" value="1"/>
</dbReference>
<keyword evidence="9" id="KW-0732">Signal</keyword>
<evidence type="ECO:0000256" key="9">
    <source>
        <dbReference type="SAM" id="SignalP"/>
    </source>
</evidence>
<organism evidence="12 13">
    <name type="scientific">Sphagnum troendelagicum</name>
    <dbReference type="NCBI Taxonomy" id="128251"/>
    <lineage>
        <taxon>Eukaryota</taxon>
        <taxon>Viridiplantae</taxon>
        <taxon>Streptophyta</taxon>
        <taxon>Embryophyta</taxon>
        <taxon>Bryophyta</taxon>
        <taxon>Sphagnophytina</taxon>
        <taxon>Sphagnopsida</taxon>
        <taxon>Sphagnales</taxon>
        <taxon>Sphagnaceae</taxon>
        <taxon>Sphagnum</taxon>
    </lineage>
</organism>
<dbReference type="Pfam" id="PF07714">
    <property type="entry name" value="PK_Tyr_Ser-Thr"/>
    <property type="match status" value="1"/>
</dbReference>
<dbReference type="PROSITE" id="PS00108">
    <property type="entry name" value="PROTEIN_KINASE_ST"/>
    <property type="match status" value="1"/>
</dbReference>
<dbReference type="InterPro" id="IPR000719">
    <property type="entry name" value="Prot_kinase_dom"/>
</dbReference>
<dbReference type="SUPFAM" id="SSF56112">
    <property type="entry name" value="Protein kinase-like (PK-like)"/>
    <property type="match status" value="1"/>
</dbReference>
<feature type="transmembrane region" description="Helical" evidence="8">
    <location>
        <begin position="338"/>
        <end position="362"/>
    </location>
</feature>